<dbReference type="AlphaFoldDB" id="A0A1K0FR34"/>
<gene>
    <name evidence="1" type="ORF">BG844_06065</name>
</gene>
<reference evidence="1 2" key="1">
    <citation type="submission" date="2016-09" db="EMBL/GenBank/DDBJ databases">
        <title>Couchioplanes caeruleus draft genome sequence.</title>
        <authorList>
            <person name="Sheehan J."/>
            <person name="Caffrey P."/>
        </authorList>
    </citation>
    <scope>NUCLEOTIDE SEQUENCE [LARGE SCALE GENOMIC DNA]</scope>
    <source>
        <strain evidence="1 2">DSM 43634</strain>
    </source>
</reference>
<accession>A0A1K0FR34</accession>
<evidence type="ECO:0000313" key="2">
    <source>
        <dbReference type="Proteomes" id="UP000182486"/>
    </source>
</evidence>
<dbReference type="Proteomes" id="UP000182486">
    <property type="component" value="Unassembled WGS sequence"/>
</dbReference>
<organism evidence="1 2">
    <name type="scientific">Couchioplanes caeruleus subsp. caeruleus</name>
    <dbReference type="NCBI Taxonomy" id="56427"/>
    <lineage>
        <taxon>Bacteria</taxon>
        <taxon>Bacillati</taxon>
        <taxon>Actinomycetota</taxon>
        <taxon>Actinomycetes</taxon>
        <taxon>Micromonosporales</taxon>
        <taxon>Micromonosporaceae</taxon>
        <taxon>Couchioplanes</taxon>
    </lineage>
</organism>
<protein>
    <submittedName>
        <fullName evidence="1">Uncharacterized protein</fullName>
    </submittedName>
</protein>
<proteinExistence type="predicted"/>
<dbReference type="EMBL" id="MEIA01000067">
    <property type="protein sequence ID" value="OJF15144.1"/>
    <property type="molecule type" value="Genomic_DNA"/>
</dbReference>
<keyword evidence="2" id="KW-1185">Reference proteome</keyword>
<evidence type="ECO:0000313" key="1">
    <source>
        <dbReference type="EMBL" id="OJF15144.1"/>
    </source>
</evidence>
<sequence length="141" mass="15890">MTWMVLGRRGGPPGAILAALIAHELYGDDHAGSDPEGSPERHGPYWRERITPACYDSIDTDAAERHLRAWAEQVAPLPEHLRPVLEQQAYQRLRTADRVYKLRDLGHGAFHDWGGVHNDFHELVLIDRANRVLTLIVAADD</sequence>
<comment type="caution">
    <text evidence="1">The sequence shown here is derived from an EMBL/GenBank/DDBJ whole genome shotgun (WGS) entry which is preliminary data.</text>
</comment>
<name>A0A1K0FR34_9ACTN</name>